<dbReference type="GO" id="GO:0015074">
    <property type="term" value="P:DNA integration"/>
    <property type="evidence" value="ECO:0007669"/>
    <property type="project" value="InterPro"/>
</dbReference>
<dbReference type="GO" id="GO:0006310">
    <property type="term" value="P:DNA recombination"/>
    <property type="evidence" value="ECO:0007669"/>
    <property type="project" value="InterPro"/>
</dbReference>
<evidence type="ECO:0008006" key="3">
    <source>
        <dbReference type="Google" id="ProtNLM"/>
    </source>
</evidence>
<evidence type="ECO:0000313" key="1">
    <source>
        <dbReference type="EMBL" id="MYM68248.1"/>
    </source>
</evidence>
<dbReference type="AlphaFoldDB" id="A0A7X4GRC6"/>
<accession>A0A7X4GRC6</accession>
<dbReference type="Proteomes" id="UP000450012">
    <property type="component" value="Unassembled WGS sequence"/>
</dbReference>
<dbReference type="Gene3D" id="1.10.443.10">
    <property type="entry name" value="Intergrase catalytic core"/>
    <property type="match status" value="1"/>
</dbReference>
<dbReference type="GO" id="GO:0003677">
    <property type="term" value="F:DNA binding"/>
    <property type="evidence" value="ECO:0007669"/>
    <property type="project" value="InterPro"/>
</dbReference>
<name>A0A7X4GRC6_9BURK</name>
<gene>
    <name evidence="1" type="ORF">GTP45_15615</name>
</gene>
<comment type="caution">
    <text evidence="1">The sequence shown here is derived from an EMBL/GenBank/DDBJ whole genome shotgun (WGS) entry which is preliminary data.</text>
</comment>
<dbReference type="RefSeq" id="WP_161014762.1">
    <property type="nucleotide sequence ID" value="NZ_WWCK01000004.1"/>
</dbReference>
<reference evidence="1 2" key="1">
    <citation type="submission" date="2019-12" db="EMBL/GenBank/DDBJ databases">
        <title>Novel species isolated from a subtropical stream in China.</title>
        <authorList>
            <person name="Lu H."/>
        </authorList>
    </citation>
    <scope>NUCLEOTIDE SEQUENCE [LARGE SCALE GENOMIC DNA]</scope>
    <source>
        <strain evidence="1 2">FT55W</strain>
    </source>
</reference>
<protein>
    <recommendedName>
        <fullName evidence="3">Tyrosine-type recombinase/integrase</fullName>
    </recommendedName>
</protein>
<dbReference type="InterPro" id="IPR013762">
    <property type="entry name" value="Integrase-like_cat_sf"/>
</dbReference>
<dbReference type="EMBL" id="WWCK01000004">
    <property type="protein sequence ID" value="MYM68248.1"/>
    <property type="molecule type" value="Genomic_DNA"/>
</dbReference>
<organism evidence="1 2">
    <name type="scientific">Duganella rivi</name>
    <dbReference type="NCBI Taxonomy" id="2666083"/>
    <lineage>
        <taxon>Bacteria</taxon>
        <taxon>Pseudomonadati</taxon>
        <taxon>Pseudomonadota</taxon>
        <taxon>Betaproteobacteria</taxon>
        <taxon>Burkholderiales</taxon>
        <taxon>Oxalobacteraceae</taxon>
        <taxon>Telluria group</taxon>
        <taxon>Duganella</taxon>
    </lineage>
</organism>
<sequence length="120" mass="13283">MLETNGAVSELANVIERIQSRSGRANGSHLITLANGGQVKQHHLRLRFDAARAMAAQAATDANKKDLAKRIKQFQFRDIRAKSASEISDMKAASELLGHTEEEITDRVYRRIGQAVTPTR</sequence>
<keyword evidence="2" id="KW-1185">Reference proteome</keyword>
<proteinExistence type="predicted"/>
<evidence type="ECO:0000313" key="2">
    <source>
        <dbReference type="Proteomes" id="UP000450012"/>
    </source>
</evidence>